<keyword evidence="1" id="KW-0934">Plastid</keyword>
<reference evidence="1" key="1">
    <citation type="journal article" date="2021" name="Ecol Indic">
        <title>Morphological and molecular identification reveals that waters from an isolated oasis in Tamanrasset (extreme South of Algerian Sahara) are colonized by opportunistic and pollution-tolerant diatom species.</title>
        <authorList>
            <person name="Gastineau R."/>
            <person name="Hamedi C."/>
            <person name="Baba Hamed M.B."/>
            <person name="Abi-Ayad S.-M.E.-A."/>
            <person name="Bak M."/>
            <person name="Lemieux C."/>
            <person name="Turmel M."/>
            <person name="Dobosz S."/>
            <person name="Wrobel R.J."/>
            <person name="Kierzek A."/>
            <person name="Lange-Bertalot H."/>
            <person name="Witkowski A."/>
        </authorList>
    </citation>
    <scope>NUCLEOTIDE SEQUENCE</scope>
    <source>
        <strain evidence="1">SZCZR1825</strain>
    </source>
</reference>
<dbReference type="AlphaFoldDB" id="A0A8F1B7G2"/>
<dbReference type="RefSeq" id="YP_010134003.1">
    <property type="nucleotide sequence ID" value="NC_056791.1"/>
</dbReference>
<name>A0A8F1B7G2_9STRA</name>
<sequence length="164" mass="19619">MNRILYEIRCKCKEEISITKKRKSSNRSEGKPFLYPSPNEITSKTKTFQIKYDKKLSSVAKFLLNSFQNKYLYYAMDDILYLLKPNSIERNNLLEILYSPVLSLQNNLSINFFDIWIHEIYISEVSKVNKFLTNNCQNFEPFSYITIKLLYRTKIPTKKRESLW</sequence>
<proteinExistence type="predicted"/>
<accession>A0A8F1B7G2</accession>
<dbReference type="GeneID" id="67123665"/>
<evidence type="ECO:0000313" key="1">
    <source>
        <dbReference type="EMBL" id="QWM93492.1"/>
    </source>
</evidence>
<protein>
    <submittedName>
        <fullName evidence="1">Uncharacterized protein</fullName>
    </submittedName>
</protein>
<dbReference type="EMBL" id="MT383642">
    <property type="protein sequence ID" value="QWM93492.1"/>
    <property type="molecule type" value="Genomic_DNA"/>
</dbReference>
<organism evidence="1">
    <name type="scientific">Tryblionella apiculata</name>
    <dbReference type="NCBI Taxonomy" id="1003145"/>
    <lineage>
        <taxon>Eukaryota</taxon>
        <taxon>Sar</taxon>
        <taxon>Stramenopiles</taxon>
        <taxon>Ochrophyta</taxon>
        <taxon>Bacillariophyta</taxon>
        <taxon>Bacillariophyceae</taxon>
        <taxon>Bacillariophycidae</taxon>
        <taxon>Bacillariales</taxon>
        <taxon>Bacillariaceae</taxon>
        <taxon>Tryblionella</taxon>
    </lineage>
</organism>
<keyword evidence="1" id="KW-0150">Chloroplast</keyword>
<gene>
    <name evidence="1" type="primary">ycf88</name>
</gene>
<geneLocation type="chloroplast" evidence="1"/>